<dbReference type="InterPro" id="IPR016181">
    <property type="entry name" value="Acyl_CoA_acyltransferase"/>
</dbReference>
<dbReference type="InterPro" id="IPR000182">
    <property type="entry name" value="GNAT_dom"/>
</dbReference>
<evidence type="ECO:0000256" key="1">
    <source>
        <dbReference type="ARBA" id="ARBA00022679"/>
    </source>
</evidence>
<dbReference type="PROSITE" id="PS51186">
    <property type="entry name" value="GNAT"/>
    <property type="match status" value="1"/>
</dbReference>
<dbReference type="SUPFAM" id="SSF55729">
    <property type="entry name" value="Acyl-CoA N-acyltransferases (Nat)"/>
    <property type="match status" value="1"/>
</dbReference>
<sequence length="138" mass="15524">MELLLLADPSLEKVQGYLGLSRCFVASHEGTAVGAYVVQDRAHGTYELMSIAVAPSHQHQGIGTLLLEHAVAWVRQSGARRLEVGTGTFGYQLSFYQRQGFRVVAIDRDFFLDHYPEPLFEDGIQHKDMLRLALDYRS</sequence>
<dbReference type="CDD" id="cd04301">
    <property type="entry name" value="NAT_SF"/>
    <property type="match status" value="1"/>
</dbReference>
<protein>
    <submittedName>
        <fullName evidence="3">N-acetyltransferase</fullName>
    </submittedName>
</protein>
<dbReference type="AlphaFoldDB" id="A0A3M8T7D1"/>
<organism evidence="3 4">
    <name type="scientific">Montanilutibacter psychrotolerans</name>
    <dbReference type="NCBI Taxonomy" id="1327343"/>
    <lineage>
        <taxon>Bacteria</taxon>
        <taxon>Pseudomonadati</taxon>
        <taxon>Pseudomonadota</taxon>
        <taxon>Gammaproteobacteria</taxon>
        <taxon>Lysobacterales</taxon>
        <taxon>Lysobacteraceae</taxon>
        <taxon>Montanilutibacter</taxon>
    </lineage>
</organism>
<evidence type="ECO:0000313" key="3">
    <source>
        <dbReference type="EMBL" id="RNF86552.1"/>
    </source>
</evidence>
<evidence type="ECO:0000313" key="4">
    <source>
        <dbReference type="Proteomes" id="UP000267049"/>
    </source>
</evidence>
<dbReference type="PANTHER" id="PTHR13947:SF37">
    <property type="entry name" value="LD18367P"/>
    <property type="match status" value="1"/>
</dbReference>
<proteinExistence type="predicted"/>
<dbReference type="GO" id="GO:0008080">
    <property type="term" value="F:N-acetyltransferase activity"/>
    <property type="evidence" value="ECO:0007669"/>
    <property type="project" value="InterPro"/>
</dbReference>
<comment type="caution">
    <text evidence="3">The sequence shown here is derived from an EMBL/GenBank/DDBJ whole genome shotgun (WGS) entry which is preliminary data.</text>
</comment>
<accession>A0A3M8T7D1</accession>
<dbReference type="EMBL" id="RIBS01000001">
    <property type="protein sequence ID" value="RNF86552.1"/>
    <property type="molecule type" value="Genomic_DNA"/>
</dbReference>
<reference evidence="3 4" key="1">
    <citation type="submission" date="2018-11" db="EMBL/GenBank/DDBJ databases">
        <title>Lysobacter cryohumiis sp. nov., isolated from soil in the Tianshan Mountains, Xinjiang, China.</title>
        <authorList>
            <person name="Luo Y."/>
            <person name="Sheng H."/>
        </authorList>
    </citation>
    <scope>NUCLEOTIDE SEQUENCE [LARGE SCALE GENOMIC DNA]</scope>
    <source>
        <strain evidence="3 4">ZS60</strain>
    </source>
</reference>
<dbReference type="Pfam" id="PF13508">
    <property type="entry name" value="Acetyltransf_7"/>
    <property type="match status" value="1"/>
</dbReference>
<dbReference type="PANTHER" id="PTHR13947">
    <property type="entry name" value="GNAT FAMILY N-ACETYLTRANSFERASE"/>
    <property type="match status" value="1"/>
</dbReference>
<evidence type="ECO:0000259" key="2">
    <source>
        <dbReference type="PROSITE" id="PS51186"/>
    </source>
</evidence>
<feature type="domain" description="N-acetyltransferase" evidence="2">
    <location>
        <begin position="1"/>
        <end position="122"/>
    </location>
</feature>
<dbReference type="InterPro" id="IPR050769">
    <property type="entry name" value="NAT_camello-type"/>
</dbReference>
<dbReference type="OrthoDB" id="9813917at2"/>
<name>A0A3M8T7D1_9GAMM</name>
<dbReference type="Proteomes" id="UP000267049">
    <property type="component" value="Unassembled WGS sequence"/>
</dbReference>
<dbReference type="Gene3D" id="3.40.630.30">
    <property type="match status" value="1"/>
</dbReference>
<keyword evidence="4" id="KW-1185">Reference proteome</keyword>
<keyword evidence="1 3" id="KW-0808">Transferase</keyword>
<gene>
    <name evidence="3" type="ORF">EER27_02545</name>
</gene>